<dbReference type="HOGENOM" id="CLU_1410704_0_0_1"/>
<feature type="region of interest" description="Disordered" evidence="1">
    <location>
        <begin position="15"/>
        <end position="38"/>
    </location>
</feature>
<dbReference type="AlphaFoldDB" id="B4FU76"/>
<dbReference type="EMBL" id="BT040664">
    <property type="protein sequence ID" value="ACF85669.1"/>
    <property type="molecule type" value="mRNA"/>
</dbReference>
<proteinExistence type="evidence at transcript level"/>
<organism evidence="2">
    <name type="scientific">Zea mays</name>
    <name type="common">Maize</name>
    <dbReference type="NCBI Taxonomy" id="4577"/>
    <lineage>
        <taxon>Eukaryota</taxon>
        <taxon>Viridiplantae</taxon>
        <taxon>Streptophyta</taxon>
        <taxon>Embryophyta</taxon>
        <taxon>Tracheophyta</taxon>
        <taxon>Spermatophyta</taxon>
        <taxon>Magnoliopsida</taxon>
        <taxon>Liliopsida</taxon>
        <taxon>Poales</taxon>
        <taxon>Poaceae</taxon>
        <taxon>PACMAD clade</taxon>
        <taxon>Panicoideae</taxon>
        <taxon>Andropogonodae</taxon>
        <taxon>Andropogoneae</taxon>
        <taxon>Tripsacinae</taxon>
        <taxon>Zea</taxon>
    </lineage>
</organism>
<evidence type="ECO:0000256" key="1">
    <source>
        <dbReference type="SAM" id="MobiDB-lite"/>
    </source>
</evidence>
<protein>
    <submittedName>
        <fullName evidence="2">Uncharacterized protein</fullName>
    </submittedName>
</protein>
<name>B4FU76_MAIZE</name>
<feature type="region of interest" description="Disordered" evidence="1">
    <location>
        <begin position="135"/>
        <end position="157"/>
    </location>
</feature>
<feature type="compositionally biased region" description="Basic residues" evidence="1">
    <location>
        <begin position="17"/>
        <end position="28"/>
    </location>
</feature>
<evidence type="ECO:0000313" key="2">
    <source>
        <dbReference type="EMBL" id="ACF85669.1"/>
    </source>
</evidence>
<accession>B4FU76</accession>
<feature type="compositionally biased region" description="Basic and acidic residues" evidence="1">
    <location>
        <begin position="147"/>
        <end position="157"/>
    </location>
</feature>
<sequence>MASLWLARASSQLARRAAARRPPPRPARHGSGQPTSSWFLGSVPQAALGSPALDTSRRGFCSVRRFAGESSAAAAAAAVVDEEPESGFAAGDQQAVDFPGGKVSFVAEMNFLPESTRERINCYRVLDDDGRTISGSRFQESGAGSEDVQRDGDAPDHGYHLLRGSEAGQDLVLPHFQRRGSDQHSLCCCAQYG</sequence>
<dbReference type="ExpressionAtlas" id="B4FU76">
    <property type="expression patterns" value="baseline and differential"/>
</dbReference>
<reference evidence="2" key="1">
    <citation type="journal article" date="2009" name="PLoS Genet.">
        <title>Sequencing, mapping, and analysis of 27,455 maize full-length cDNAs.</title>
        <authorList>
            <person name="Soderlund C."/>
            <person name="Descour A."/>
            <person name="Kudrna D."/>
            <person name="Bomhoff M."/>
            <person name="Boyd L."/>
            <person name="Currie J."/>
            <person name="Angelova A."/>
            <person name="Collura K."/>
            <person name="Wissotski M."/>
            <person name="Ashley E."/>
            <person name="Morrow D."/>
            <person name="Fernandes J."/>
            <person name="Walbot V."/>
            <person name="Yu Y."/>
        </authorList>
    </citation>
    <scope>NUCLEOTIDE SEQUENCE</scope>
    <source>
        <strain evidence="2">B73</strain>
    </source>
</reference>